<protein>
    <recommendedName>
        <fullName evidence="6">Tagatose-6-phosphate kinase</fullName>
        <ecNumber evidence="6">2.7.1.144</ecNumber>
    </recommendedName>
</protein>
<comment type="similarity">
    <text evidence="6">Belongs to the carbohydrate kinase PfkB family. LacC subfamily.</text>
</comment>
<dbReference type="KEGG" id="ruj:E5Z56_00380"/>
<keyword evidence="4 8" id="KW-0418">Kinase</keyword>
<dbReference type="GO" id="GO:0005524">
    <property type="term" value="F:ATP binding"/>
    <property type="evidence" value="ECO:0007669"/>
    <property type="project" value="UniProtKB-KW"/>
</dbReference>
<dbReference type="EC" id="2.7.1.144" evidence="6"/>
<keyword evidence="3 6" id="KW-0547">Nucleotide-binding</keyword>
<dbReference type="FunFam" id="3.40.1190.20:FF:000001">
    <property type="entry name" value="Phosphofructokinase"/>
    <property type="match status" value="1"/>
</dbReference>
<evidence type="ECO:0000313" key="8">
    <source>
        <dbReference type="EMBL" id="QCT05915.1"/>
    </source>
</evidence>
<dbReference type="SUPFAM" id="SSF53613">
    <property type="entry name" value="Ribokinase-like"/>
    <property type="match status" value="1"/>
</dbReference>
<name>A0A4P8XSM5_9FIRM</name>
<accession>A0A4P8XSM5</accession>
<evidence type="ECO:0000256" key="4">
    <source>
        <dbReference type="ARBA" id="ARBA00022777"/>
    </source>
</evidence>
<evidence type="ECO:0000256" key="3">
    <source>
        <dbReference type="ARBA" id="ARBA00022741"/>
    </source>
</evidence>
<dbReference type="RefSeq" id="WP_138156019.1">
    <property type="nucleotide sequence ID" value="NZ_CP039381.1"/>
</dbReference>
<comment type="catalytic activity">
    <reaction evidence="6">
        <text>D-tagatofuranose 6-phosphate + ATP = D-tagatofuranose 1,6-bisphosphate + ADP + H(+)</text>
        <dbReference type="Rhea" id="RHEA:12420"/>
        <dbReference type="ChEBI" id="CHEBI:15378"/>
        <dbReference type="ChEBI" id="CHEBI:30616"/>
        <dbReference type="ChEBI" id="CHEBI:58694"/>
        <dbReference type="ChEBI" id="CHEBI:58695"/>
        <dbReference type="ChEBI" id="CHEBI:456216"/>
        <dbReference type="EC" id="2.7.1.144"/>
    </reaction>
</comment>
<dbReference type="Proteomes" id="UP000301475">
    <property type="component" value="Chromosome"/>
</dbReference>
<dbReference type="CDD" id="cd01164">
    <property type="entry name" value="FruK_PfkB_like"/>
    <property type="match status" value="1"/>
</dbReference>
<gene>
    <name evidence="8" type="primary">pfkB</name>
    <name evidence="8" type="ORF">E5Z56_00380</name>
</gene>
<comment type="pathway">
    <text evidence="6">Carbohydrate metabolism; D-tagatose 6-phosphate degradation; D-glyceraldehyde 3-phosphate and glycerone phosphate from D-tagatose 6-phosphate: step 1/2.</text>
</comment>
<dbReference type="NCBIfam" id="TIGR03168">
    <property type="entry name" value="1-PFK"/>
    <property type="match status" value="1"/>
</dbReference>
<dbReference type="InterPro" id="IPR011611">
    <property type="entry name" value="PfkB_dom"/>
</dbReference>
<keyword evidence="6" id="KW-0423">Lactose metabolism</keyword>
<dbReference type="GO" id="GO:0005988">
    <property type="term" value="P:lactose metabolic process"/>
    <property type="evidence" value="ECO:0007669"/>
    <property type="project" value="UniProtKB-KW"/>
</dbReference>
<evidence type="ECO:0000256" key="1">
    <source>
        <dbReference type="ARBA" id="ARBA00005380"/>
    </source>
</evidence>
<dbReference type="InterPro" id="IPR017583">
    <property type="entry name" value="Tagatose/fructose_Pkinase"/>
</dbReference>
<evidence type="ECO:0000313" key="9">
    <source>
        <dbReference type="Proteomes" id="UP000301475"/>
    </source>
</evidence>
<evidence type="ECO:0000259" key="7">
    <source>
        <dbReference type="Pfam" id="PF00294"/>
    </source>
</evidence>
<keyword evidence="2 6" id="KW-0808">Transferase</keyword>
<feature type="domain" description="Carbohydrate kinase PfkB" evidence="7">
    <location>
        <begin position="8"/>
        <end position="289"/>
    </location>
</feature>
<dbReference type="GO" id="GO:2001059">
    <property type="term" value="P:D-tagatose 6-phosphate catabolic process"/>
    <property type="evidence" value="ECO:0007669"/>
    <property type="project" value="UniProtKB-UniPathway"/>
</dbReference>
<dbReference type="InterPro" id="IPR029056">
    <property type="entry name" value="Ribokinase-like"/>
</dbReference>
<dbReference type="NCBIfam" id="TIGR03828">
    <property type="entry name" value="pfkB"/>
    <property type="match status" value="1"/>
</dbReference>
<keyword evidence="5 6" id="KW-0067">ATP-binding</keyword>
<dbReference type="PIRSF" id="PIRSF000535">
    <property type="entry name" value="1PFK/6PFK/LacC"/>
    <property type="match status" value="1"/>
</dbReference>
<dbReference type="GO" id="GO:0016052">
    <property type="term" value="P:carbohydrate catabolic process"/>
    <property type="evidence" value="ECO:0007669"/>
    <property type="project" value="UniProtKB-ARBA"/>
</dbReference>
<dbReference type="GO" id="GO:0005829">
    <property type="term" value="C:cytosol"/>
    <property type="evidence" value="ECO:0007669"/>
    <property type="project" value="TreeGrafter"/>
</dbReference>
<dbReference type="EMBL" id="CP039381">
    <property type="protein sequence ID" value="QCT05915.1"/>
    <property type="molecule type" value="Genomic_DNA"/>
</dbReference>
<comment type="similarity">
    <text evidence="1">Belongs to the carbohydrate kinase pfkB family.</text>
</comment>
<evidence type="ECO:0000256" key="5">
    <source>
        <dbReference type="ARBA" id="ARBA00022840"/>
    </source>
</evidence>
<dbReference type="InterPro" id="IPR022463">
    <property type="entry name" value="1-PFruKinase"/>
</dbReference>
<reference evidence="8 9" key="1">
    <citation type="submission" date="2019-04" db="EMBL/GenBank/DDBJ databases">
        <authorList>
            <person name="Embree M."/>
            <person name="Gaffney J.R."/>
        </authorList>
    </citation>
    <scope>NUCLEOTIDE SEQUENCE [LARGE SCALE GENOMIC DNA]</scope>
    <source>
        <strain evidence="8 9">JE7A12</strain>
    </source>
</reference>
<dbReference type="GO" id="GO:0044281">
    <property type="term" value="P:small molecule metabolic process"/>
    <property type="evidence" value="ECO:0007669"/>
    <property type="project" value="UniProtKB-ARBA"/>
</dbReference>
<dbReference type="GO" id="GO:0009024">
    <property type="term" value="F:tagatose-6-phosphate kinase activity"/>
    <property type="evidence" value="ECO:0007669"/>
    <property type="project" value="UniProtKB-EC"/>
</dbReference>
<dbReference type="Pfam" id="PF00294">
    <property type="entry name" value="PfkB"/>
    <property type="match status" value="1"/>
</dbReference>
<organism evidence="8 9">
    <name type="scientific">Ruminococcus bovis</name>
    <dbReference type="NCBI Taxonomy" id="2564099"/>
    <lineage>
        <taxon>Bacteria</taxon>
        <taxon>Bacillati</taxon>
        <taxon>Bacillota</taxon>
        <taxon>Clostridia</taxon>
        <taxon>Eubacteriales</taxon>
        <taxon>Oscillospiraceae</taxon>
        <taxon>Ruminococcus</taxon>
    </lineage>
</organism>
<evidence type="ECO:0000256" key="6">
    <source>
        <dbReference type="PIRNR" id="PIRNR000535"/>
    </source>
</evidence>
<keyword evidence="9" id="KW-1185">Reference proteome</keyword>
<dbReference type="AlphaFoldDB" id="A0A4P8XSM5"/>
<dbReference type="PANTHER" id="PTHR46566">
    <property type="entry name" value="1-PHOSPHOFRUCTOKINASE-RELATED"/>
    <property type="match status" value="1"/>
</dbReference>
<dbReference type="Gene3D" id="3.40.1190.20">
    <property type="match status" value="1"/>
</dbReference>
<dbReference type="OrthoDB" id="9801219at2"/>
<sequence length="300" mass="32711">MIYTVTFNPAIDYVVELVSFNIGEINRTTREYMNLGGKGVNVSRVLTNLEVPNVALGFVAGFTGDALRSGLERMGVKTDFINLEEGNTRINVNIKGVEETDINARGPEIPNSAIDELFKKLDNLQSGDTLVLAGSIPTSLPNDMYERIMERLYGKGIRFVVDATRDLLVKSLKYEPFLIKPNNHELGEIFGLELTTDNEIIYYARELKKQGAKNVLISMAGDGAILVDENDVAHKIGTPKGKVKNSVGAGDSMVAGFCAGYLEKGDYKYALRMGTAAGSASAFSESLATKQEVIDLLNKI</sequence>
<evidence type="ECO:0000256" key="2">
    <source>
        <dbReference type="ARBA" id="ARBA00022679"/>
    </source>
</evidence>
<dbReference type="UniPathway" id="UPA00704">
    <property type="reaction ID" value="UER00715"/>
</dbReference>
<dbReference type="GO" id="GO:0008662">
    <property type="term" value="F:1-phosphofructokinase activity"/>
    <property type="evidence" value="ECO:0007669"/>
    <property type="project" value="InterPro"/>
</dbReference>
<proteinExistence type="inferred from homology"/>
<dbReference type="PANTHER" id="PTHR46566:SF1">
    <property type="entry name" value="1-PHOSPHOFRUCTOKINASE"/>
    <property type="match status" value="1"/>
</dbReference>